<evidence type="ECO:0000256" key="1">
    <source>
        <dbReference type="SAM" id="SignalP"/>
    </source>
</evidence>
<sequence length="162" mass="17890">MASVFTFFLLFFSFSQADPQDRRWEPSTFYKDTRPPFTIPYYNKTYACYLATAPATTSTATIPATRVSVIPIDPIWTTLPIASLTGDPFCVNEAAPHEGIGNHCVCQNGETLSVIPFTTGGNVSDYQPCAYTTVYPETTTTSTLPMPNQTLITCTMSILPYR</sequence>
<name>A0AA39ZDY1_9PEZI</name>
<reference evidence="2" key="1">
    <citation type="submission" date="2023-06" db="EMBL/GenBank/DDBJ databases">
        <title>Genome-scale phylogeny and comparative genomics of the fungal order Sordariales.</title>
        <authorList>
            <consortium name="Lawrence Berkeley National Laboratory"/>
            <person name="Hensen N."/>
            <person name="Bonometti L."/>
            <person name="Westerberg I."/>
            <person name="Brannstrom I.O."/>
            <person name="Guillou S."/>
            <person name="Cros-Aarteil S."/>
            <person name="Calhoun S."/>
            <person name="Haridas S."/>
            <person name="Kuo A."/>
            <person name="Mondo S."/>
            <person name="Pangilinan J."/>
            <person name="Riley R."/>
            <person name="Labutti K."/>
            <person name="Andreopoulos B."/>
            <person name="Lipzen A."/>
            <person name="Chen C."/>
            <person name="Yanf M."/>
            <person name="Daum C."/>
            <person name="Ng V."/>
            <person name="Clum A."/>
            <person name="Steindorff A."/>
            <person name="Ohm R."/>
            <person name="Martin F."/>
            <person name="Silar P."/>
            <person name="Natvig D."/>
            <person name="Lalanne C."/>
            <person name="Gautier V."/>
            <person name="Ament-Velasquez S.L."/>
            <person name="Kruys A."/>
            <person name="Hutchinson M.I."/>
            <person name="Powell A.J."/>
            <person name="Barry K."/>
            <person name="Miller A.N."/>
            <person name="Grigoriev I.V."/>
            <person name="Debuchy R."/>
            <person name="Gladieux P."/>
            <person name="Thoren M.H."/>
            <person name="Johannesson H."/>
        </authorList>
    </citation>
    <scope>NUCLEOTIDE SEQUENCE</scope>
    <source>
        <strain evidence="2">CBS 307.81</strain>
    </source>
</reference>
<dbReference type="Proteomes" id="UP001174997">
    <property type="component" value="Unassembled WGS sequence"/>
</dbReference>
<evidence type="ECO:0000313" key="3">
    <source>
        <dbReference type="Proteomes" id="UP001174997"/>
    </source>
</evidence>
<protein>
    <submittedName>
        <fullName evidence="2">Uncharacterized protein</fullName>
    </submittedName>
</protein>
<accession>A0AA39ZDY1</accession>
<feature type="chain" id="PRO_5041295744" evidence="1">
    <location>
        <begin position="18"/>
        <end position="162"/>
    </location>
</feature>
<organism evidence="2 3">
    <name type="scientific">Cercophora samala</name>
    <dbReference type="NCBI Taxonomy" id="330535"/>
    <lineage>
        <taxon>Eukaryota</taxon>
        <taxon>Fungi</taxon>
        <taxon>Dikarya</taxon>
        <taxon>Ascomycota</taxon>
        <taxon>Pezizomycotina</taxon>
        <taxon>Sordariomycetes</taxon>
        <taxon>Sordariomycetidae</taxon>
        <taxon>Sordariales</taxon>
        <taxon>Lasiosphaeriaceae</taxon>
        <taxon>Cercophora</taxon>
    </lineage>
</organism>
<dbReference type="AlphaFoldDB" id="A0AA39ZDY1"/>
<gene>
    <name evidence="2" type="ORF">QBC41DRAFT_224567</name>
</gene>
<keyword evidence="1" id="KW-0732">Signal</keyword>
<keyword evidence="3" id="KW-1185">Reference proteome</keyword>
<comment type="caution">
    <text evidence="2">The sequence shown here is derived from an EMBL/GenBank/DDBJ whole genome shotgun (WGS) entry which is preliminary data.</text>
</comment>
<proteinExistence type="predicted"/>
<feature type="signal peptide" evidence="1">
    <location>
        <begin position="1"/>
        <end position="17"/>
    </location>
</feature>
<evidence type="ECO:0000313" key="2">
    <source>
        <dbReference type="EMBL" id="KAK0669176.1"/>
    </source>
</evidence>
<dbReference type="EMBL" id="JAULSY010000046">
    <property type="protein sequence ID" value="KAK0669176.1"/>
    <property type="molecule type" value="Genomic_DNA"/>
</dbReference>